<dbReference type="RefSeq" id="XP_056040310.1">
    <property type="nucleotide sequence ID" value="XM_056191065.1"/>
</dbReference>
<feature type="region of interest" description="Disordered" evidence="3">
    <location>
        <begin position="196"/>
        <end position="260"/>
    </location>
</feature>
<name>A0AAD7QKD9_9ASCO</name>
<evidence type="ECO:0000256" key="2">
    <source>
        <dbReference type="PROSITE-ProRule" id="PRU00117"/>
    </source>
</evidence>
<dbReference type="GO" id="GO:0003723">
    <property type="term" value="F:RNA binding"/>
    <property type="evidence" value="ECO:0007669"/>
    <property type="project" value="UniProtKB-UniRule"/>
</dbReference>
<dbReference type="AlphaFoldDB" id="A0AAD7QKD9"/>
<sequence>MADNAAVASLLAALSKYRYRLNTAFSLKERGQQTTVCASQDVNKLRLAQRAQQQQQHGQPQSQPAPYGLTSPPSQYSAPQQVAPQFANPLAQLLAQQQQQPAGGTANATAAALAAVAAAAAAGGQGSQPVTGAYNLPPPTNSGYLDLATLLQPDSSSMTVGEYYNNVTRGDSKCTFSEQYLLIDCCTHASLAYDDRHHDDDRGRFRDRDRGRDRDRDRDRNNDRRRKRSPTPPRLRDDERCRECSPKREPSPGGTRTESLVVKTPFVGLIIGRGGETLKRIEHESGARVQFITNGKEGPERVCNISGGPENIYVAKATVIQMIEHAVLDARGRPLQNGTGR</sequence>
<feature type="region of interest" description="Disordered" evidence="3">
    <location>
        <begin position="48"/>
        <end position="81"/>
    </location>
</feature>
<dbReference type="SUPFAM" id="SSF54791">
    <property type="entry name" value="Eukaryotic type KH-domain (KH-domain type I)"/>
    <property type="match status" value="1"/>
</dbReference>
<feature type="compositionally biased region" description="Basic and acidic residues" evidence="3">
    <location>
        <begin position="196"/>
        <end position="222"/>
    </location>
</feature>
<proteinExistence type="predicted"/>
<evidence type="ECO:0000256" key="3">
    <source>
        <dbReference type="SAM" id="MobiDB-lite"/>
    </source>
</evidence>
<feature type="compositionally biased region" description="Low complexity" evidence="3">
    <location>
        <begin position="48"/>
        <end position="66"/>
    </location>
</feature>
<feature type="compositionally biased region" description="Polar residues" evidence="3">
    <location>
        <begin position="71"/>
        <end position="81"/>
    </location>
</feature>
<keyword evidence="2" id="KW-0694">RNA-binding</keyword>
<dbReference type="PANTHER" id="PTHR10288">
    <property type="entry name" value="KH DOMAIN CONTAINING RNA BINDING PROTEIN"/>
    <property type="match status" value="1"/>
</dbReference>
<dbReference type="Pfam" id="PF00013">
    <property type="entry name" value="KH_1"/>
    <property type="match status" value="1"/>
</dbReference>
<dbReference type="InterPro" id="IPR004087">
    <property type="entry name" value="KH_dom"/>
</dbReference>
<dbReference type="Proteomes" id="UP001217417">
    <property type="component" value="Unassembled WGS sequence"/>
</dbReference>
<feature type="domain" description="K Homology" evidence="4">
    <location>
        <begin position="254"/>
        <end position="324"/>
    </location>
</feature>
<protein>
    <recommendedName>
        <fullName evidence="4">K Homology domain-containing protein</fullName>
    </recommendedName>
</protein>
<feature type="compositionally biased region" description="Basic and acidic residues" evidence="3">
    <location>
        <begin position="234"/>
        <end position="250"/>
    </location>
</feature>
<dbReference type="GeneID" id="80886231"/>
<evidence type="ECO:0000313" key="6">
    <source>
        <dbReference type="Proteomes" id="UP001217417"/>
    </source>
</evidence>
<comment type="caution">
    <text evidence="5">The sequence shown here is derived from an EMBL/GenBank/DDBJ whole genome shotgun (WGS) entry which is preliminary data.</text>
</comment>
<dbReference type="SMART" id="SM00322">
    <property type="entry name" value="KH"/>
    <property type="match status" value="1"/>
</dbReference>
<dbReference type="PROSITE" id="PS50084">
    <property type="entry name" value="KH_TYPE_1"/>
    <property type="match status" value="1"/>
</dbReference>
<reference evidence="5" key="1">
    <citation type="submission" date="2023-03" db="EMBL/GenBank/DDBJ databases">
        <title>Near-Complete genome sequence of Lipomyces tetrasporous NRRL Y-64009, an oleaginous yeast capable of growing on lignocellulosic hydrolysates.</title>
        <authorList>
            <consortium name="Lawrence Berkeley National Laboratory"/>
            <person name="Jagtap S.S."/>
            <person name="Liu J.-J."/>
            <person name="Walukiewicz H.E."/>
            <person name="Pangilinan J."/>
            <person name="Lipzen A."/>
            <person name="Ahrendt S."/>
            <person name="Koriabine M."/>
            <person name="Cobaugh K."/>
            <person name="Salamov A."/>
            <person name="Yoshinaga Y."/>
            <person name="Ng V."/>
            <person name="Daum C."/>
            <person name="Grigoriev I.V."/>
            <person name="Slininger P.J."/>
            <person name="Dien B.S."/>
            <person name="Jin Y.-S."/>
            <person name="Rao C.V."/>
        </authorList>
    </citation>
    <scope>NUCLEOTIDE SEQUENCE</scope>
    <source>
        <strain evidence="5">NRRL Y-64009</strain>
    </source>
</reference>
<gene>
    <name evidence="5" type="ORF">POJ06DRAFT_45409</name>
</gene>
<dbReference type="EMBL" id="JARPMG010000013">
    <property type="protein sequence ID" value="KAJ8096860.1"/>
    <property type="molecule type" value="Genomic_DNA"/>
</dbReference>
<dbReference type="InterPro" id="IPR004088">
    <property type="entry name" value="KH_dom_type_1"/>
</dbReference>
<accession>A0AAD7QKD9</accession>
<keyword evidence="6" id="KW-1185">Reference proteome</keyword>
<evidence type="ECO:0000256" key="1">
    <source>
        <dbReference type="ARBA" id="ARBA00022737"/>
    </source>
</evidence>
<dbReference type="Gene3D" id="3.30.1370.10">
    <property type="entry name" value="K Homology domain, type 1"/>
    <property type="match status" value="1"/>
</dbReference>
<evidence type="ECO:0000259" key="4">
    <source>
        <dbReference type="SMART" id="SM00322"/>
    </source>
</evidence>
<dbReference type="InterPro" id="IPR036612">
    <property type="entry name" value="KH_dom_type_1_sf"/>
</dbReference>
<organism evidence="5 6">
    <name type="scientific">Lipomyces tetrasporus</name>
    <dbReference type="NCBI Taxonomy" id="54092"/>
    <lineage>
        <taxon>Eukaryota</taxon>
        <taxon>Fungi</taxon>
        <taxon>Dikarya</taxon>
        <taxon>Ascomycota</taxon>
        <taxon>Saccharomycotina</taxon>
        <taxon>Lipomycetes</taxon>
        <taxon>Lipomycetales</taxon>
        <taxon>Lipomycetaceae</taxon>
        <taxon>Lipomyces</taxon>
    </lineage>
</organism>
<evidence type="ECO:0000313" key="5">
    <source>
        <dbReference type="EMBL" id="KAJ8096860.1"/>
    </source>
</evidence>
<keyword evidence="1" id="KW-0677">Repeat</keyword>